<dbReference type="PANTHER" id="PTHR33470">
    <property type="entry name" value="OS01G0164075 PROTEIN"/>
    <property type="match status" value="1"/>
</dbReference>
<evidence type="ECO:0000256" key="3">
    <source>
        <dbReference type="SAM" id="SignalP"/>
    </source>
</evidence>
<protein>
    <submittedName>
        <fullName evidence="4">Pollen Ole e 1 allergen/extensin</fullName>
    </submittedName>
</protein>
<evidence type="ECO:0000256" key="2">
    <source>
        <dbReference type="SAM" id="MobiDB-lite"/>
    </source>
</evidence>
<feature type="region of interest" description="Disordered" evidence="2">
    <location>
        <begin position="35"/>
        <end position="117"/>
    </location>
</feature>
<dbReference type="Proteomes" id="UP000187203">
    <property type="component" value="Unassembled WGS sequence"/>
</dbReference>
<name>A0A1R3KJX6_9ROSI</name>
<dbReference type="EMBL" id="AWUE01013258">
    <property type="protein sequence ID" value="OMP07391.1"/>
    <property type="molecule type" value="Genomic_DNA"/>
</dbReference>
<evidence type="ECO:0000256" key="1">
    <source>
        <dbReference type="ARBA" id="ARBA00022729"/>
    </source>
</evidence>
<dbReference type="Pfam" id="PF01190">
    <property type="entry name" value="Pollen_Ole_e_1"/>
    <property type="match status" value="1"/>
</dbReference>
<dbReference type="STRING" id="93759.A0A1R3KJX6"/>
<feature type="region of interest" description="Disordered" evidence="2">
    <location>
        <begin position="129"/>
        <end position="295"/>
    </location>
</feature>
<feature type="chain" id="PRO_5012074053" evidence="3">
    <location>
        <begin position="25"/>
        <end position="525"/>
    </location>
</feature>
<dbReference type="GO" id="GO:0009723">
    <property type="term" value="P:response to ethylene"/>
    <property type="evidence" value="ECO:0007669"/>
    <property type="project" value="TreeGrafter"/>
</dbReference>
<feature type="compositionally biased region" description="Basic and acidic residues" evidence="2">
    <location>
        <begin position="48"/>
        <end position="108"/>
    </location>
</feature>
<accession>A0A1R3KJX6</accession>
<evidence type="ECO:0000313" key="5">
    <source>
        <dbReference type="Proteomes" id="UP000187203"/>
    </source>
</evidence>
<feature type="signal peptide" evidence="3">
    <location>
        <begin position="1"/>
        <end position="24"/>
    </location>
</feature>
<keyword evidence="1 3" id="KW-0732">Signal</keyword>
<dbReference type="AlphaFoldDB" id="A0A1R3KJX6"/>
<keyword evidence="5" id="KW-1185">Reference proteome</keyword>
<comment type="caution">
    <text evidence="4">The sequence shown here is derived from an EMBL/GenBank/DDBJ whole genome shotgun (WGS) entry which is preliminary data.</text>
</comment>
<sequence length="525" mass="59215">MALTRLSLAAFSLLLLSLLVIASANDYGNYDDSSKYGYDGIPAGSPHPKPENEKPTDYDTKEDNYNKPKSEAKPGYETKPEVEEGNYKPKPEGDSKSDTYEAKPEGEAKPNYGAKPDTYEAKLEVEVKANYGAKPDTYKSKSEEKPTTYETKEYNYKPKPEEKPDYDTKPEVEEQNYKQKPQEEVKPNYDAKPDAYKPKPEEKPTTYETKDYKPKTEEKPEEKPTTYETKDYKSKPEEKPEEKPTTYETKDYKSKPEEKPEEKPTTYETKDYKPNLKKSLKRSLPLMKPKTTSQNLKRSLPLMKPKITSQSLKKSLKRSLPLMKPKITSQSLKKSLKRSLPLMKPKITSQSQKKTLVMKQNQKEITITSQSHKENQSLIMSKPEENGKLLSISVGGTVLCKSGSNYKPIQGALVKVTCQVVDVIGVEKILPICSVPTDSNGYFFETLSSLTHLLGTTLKLKGCKAFLQGSPLETCNVPTDVNNGISGAPFTNYHILNEKQTMLYNVGPFFYTQAPQSVPTNTNGY</sequence>
<feature type="compositionally biased region" description="Basic and acidic residues" evidence="2">
    <location>
        <begin position="136"/>
        <end position="274"/>
    </location>
</feature>
<proteinExistence type="predicted"/>
<gene>
    <name evidence="4" type="ORF">COLO4_07378</name>
</gene>
<reference evidence="5" key="1">
    <citation type="submission" date="2013-09" db="EMBL/GenBank/DDBJ databases">
        <title>Corchorus olitorius genome sequencing.</title>
        <authorList>
            <person name="Alam M."/>
            <person name="Haque M.S."/>
            <person name="Islam M.S."/>
            <person name="Emdad E.M."/>
            <person name="Islam M.M."/>
            <person name="Ahmed B."/>
            <person name="Halim A."/>
            <person name="Hossen Q.M.M."/>
            <person name="Hossain M.Z."/>
            <person name="Ahmed R."/>
            <person name="Khan M.M."/>
            <person name="Islam R."/>
            <person name="Rashid M.M."/>
            <person name="Khan S.A."/>
            <person name="Rahman M.S."/>
            <person name="Alam M."/>
            <person name="Yahiya A.S."/>
            <person name="Khan M.S."/>
            <person name="Azam M.S."/>
            <person name="Haque T."/>
            <person name="Lashkar M.Z.H."/>
            <person name="Akhand A.I."/>
            <person name="Morshed G."/>
            <person name="Roy S."/>
            <person name="Uddin K.S."/>
            <person name="Rabeya T."/>
            <person name="Hossain A.S."/>
            <person name="Chowdhury A."/>
            <person name="Snigdha A.R."/>
            <person name="Mortoza M.S."/>
            <person name="Matin S.A."/>
            <person name="Hoque S.M.E."/>
            <person name="Islam M.K."/>
            <person name="Roy D.K."/>
            <person name="Haider R."/>
            <person name="Moosa M.M."/>
            <person name="Elias S.M."/>
            <person name="Hasan A.M."/>
            <person name="Jahan S."/>
            <person name="Shafiuddin M."/>
            <person name="Mahmood N."/>
            <person name="Shommy N.S."/>
        </authorList>
    </citation>
    <scope>NUCLEOTIDE SEQUENCE [LARGE SCALE GENOMIC DNA]</scope>
    <source>
        <strain evidence="5">cv. O-4</strain>
    </source>
</reference>
<organism evidence="4 5">
    <name type="scientific">Corchorus olitorius</name>
    <dbReference type="NCBI Taxonomy" id="93759"/>
    <lineage>
        <taxon>Eukaryota</taxon>
        <taxon>Viridiplantae</taxon>
        <taxon>Streptophyta</taxon>
        <taxon>Embryophyta</taxon>
        <taxon>Tracheophyta</taxon>
        <taxon>Spermatophyta</taxon>
        <taxon>Magnoliopsida</taxon>
        <taxon>eudicotyledons</taxon>
        <taxon>Gunneridae</taxon>
        <taxon>Pentapetalae</taxon>
        <taxon>rosids</taxon>
        <taxon>malvids</taxon>
        <taxon>Malvales</taxon>
        <taxon>Malvaceae</taxon>
        <taxon>Grewioideae</taxon>
        <taxon>Apeibeae</taxon>
        <taxon>Corchorus</taxon>
    </lineage>
</organism>
<dbReference type="GO" id="GO:0071944">
    <property type="term" value="C:cell periphery"/>
    <property type="evidence" value="ECO:0007669"/>
    <property type="project" value="TreeGrafter"/>
</dbReference>
<evidence type="ECO:0000313" key="4">
    <source>
        <dbReference type="EMBL" id="OMP07391.1"/>
    </source>
</evidence>
<dbReference type="PANTHER" id="PTHR33470:SF40">
    <property type="entry name" value="PROTEIN SEED AND ROOT HAIR PROTECTIVE PROTEIN"/>
    <property type="match status" value="1"/>
</dbReference>